<evidence type="ECO:0000259" key="1">
    <source>
        <dbReference type="Pfam" id="PF01833"/>
    </source>
</evidence>
<accession>A0A433WFX6</accession>
<gene>
    <name evidence="2" type="ORF">ECE50_022075</name>
</gene>
<dbReference type="Gene3D" id="2.60.40.10">
    <property type="entry name" value="Immunoglobulins"/>
    <property type="match status" value="1"/>
</dbReference>
<reference evidence="2" key="1">
    <citation type="submission" date="2020-05" db="EMBL/GenBank/DDBJ databases">
        <title>Chitinophaga laudate sp. nov., isolated from a tropical peat swamp.</title>
        <authorList>
            <person name="Goh C.B.S."/>
            <person name="Lee M.S."/>
            <person name="Parimannan S."/>
            <person name="Pasbakhsh P."/>
            <person name="Yule C.M."/>
            <person name="Rajandas H."/>
            <person name="Loke S."/>
            <person name="Croft L."/>
            <person name="Tan J.B.L."/>
        </authorList>
    </citation>
    <scope>NUCLEOTIDE SEQUENCE</scope>
    <source>
        <strain evidence="2">Mgbs1</strain>
    </source>
</reference>
<sequence length="121" mass="12945">MKHCKMFVVALLLVITAMTACAPNKGKKAYTVTGDAGNFLVIKGHGFSKDKAANRVIFGEKAAQVLQADSNYLLVQIPTQQAGTVQVVVAVGNNTSNAMLFEYMPKRKLVAAVKELALAAY</sequence>
<dbReference type="OrthoDB" id="675419at2"/>
<dbReference type="EMBL" id="RIAR02000001">
    <property type="protein sequence ID" value="NSL89545.1"/>
    <property type="molecule type" value="Genomic_DNA"/>
</dbReference>
<dbReference type="InterPro" id="IPR014756">
    <property type="entry name" value="Ig_E-set"/>
</dbReference>
<dbReference type="PROSITE" id="PS51257">
    <property type="entry name" value="PROKAR_LIPOPROTEIN"/>
    <property type="match status" value="1"/>
</dbReference>
<proteinExistence type="predicted"/>
<name>A0A433WFX6_9BACT</name>
<dbReference type="Pfam" id="PF01833">
    <property type="entry name" value="TIG"/>
    <property type="match status" value="1"/>
</dbReference>
<dbReference type="Proteomes" id="UP000281028">
    <property type="component" value="Unassembled WGS sequence"/>
</dbReference>
<dbReference type="AlphaFoldDB" id="A0A433WFX6"/>
<feature type="domain" description="IPT/TIG" evidence="1">
    <location>
        <begin position="33"/>
        <end position="103"/>
    </location>
</feature>
<organism evidence="2 3">
    <name type="scientific">Chitinophaga solisilvae</name>
    <dbReference type="NCBI Taxonomy" id="1233460"/>
    <lineage>
        <taxon>Bacteria</taxon>
        <taxon>Pseudomonadati</taxon>
        <taxon>Bacteroidota</taxon>
        <taxon>Chitinophagia</taxon>
        <taxon>Chitinophagales</taxon>
        <taxon>Chitinophagaceae</taxon>
        <taxon>Chitinophaga</taxon>
    </lineage>
</organism>
<dbReference type="SUPFAM" id="SSF81296">
    <property type="entry name" value="E set domains"/>
    <property type="match status" value="1"/>
</dbReference>
<dbReference type="InterPro" id="IPR013783">
    <property type="entry name" value="Ig-like_fold"/>
</dbReference>
<evidence type="ECO:0000313" key="2">
    <source>
        <dbReference type="EMBL" id="NSL89545.1"/>
    </source>
</evidence>
<keyword evidence="3" id="KW-1185">Reference proteome</keyword>
<protein>
    <recommendedName>
        <fullName evidence="1">IPT/TIG domain-containing protein</fullName>
    </recommendedName>
</protein>
<evidence type="ECO:0000313" key="3">
    <source>
        <dbReference type="Proteomes" id="UP000281028"/>
    </source>
</evidence>
<comment type="caution">
    <text evidence="2">The sequence shown here is derived from an EMBL/GenBank/DDBJ whole genome shotgun (WGS) entry which is preliminary data.</text>
</comment>
<dbReference type="InterPro" id="IPR002909">
    <property type="entry name" value="IPT_dom"/>
</dbReference>